<evidence type="ECO:0000256" key="1">
    <source>
        <dbReference type="SAM" id="MobiDB-lite"/>
    </source>
</evidence>
<reference evidence="2 3" key="1">
    <citation type="journal article" date="2014" name="Genome Biol. Evol.">
        <title>Comparative genomics and transcriptomics analyses reveal divergent lifestyle features of nematode endoparasitic fungus Hirsutella minnesotensis.</title>
        <authorList>
            <person name="Lai Y."/>
            <person name="Liu K."/>
            <person name="Zhang X."/>
            <person name="Zhang X."/>
            <person name="Li K."/>
            <person name="Wang N."/>
            <person name="Shu C."/>
            <person name="Wu Y."/>
            <person name="Wang C."/>
            <person name="Bushley K.E."/>
            <person name="Xiang M."/>
            <person name="Liu X."/>
        </authorList>
    </citation>
    <scope>NUCLEOTIDE SEQUENCE [LARGE SCALE GENOMIC DNA]</scope>
    <source>
        <strain evidence="2 3">3608</strain>
    </source>
</reference>
<accession>A0A0F7ZRQ7</accession>
<dbReference type="Proteomes" id="UP000054481">
    <property type="component" value="Unassembled WGS sequence"/>
</dbReference>
<keyword evidence="3" id="KW-1185">Reference proteome</keyword>
<protein>
    <submittedName>
        <fullName evidence="2">Uncharacterized protein</fullName>
    </submittedName>
</protein>
<evidence type="ECO:0000313" key="3">
    <source>
        <dbReference type="Proteomes" id="UP000054481"/>
    </source>
</evidence>
<name>A0A0F7ZRQ7_9HYPO</name>
<dbReference type="EMBL" id="KQ030655">
    <property type="protein sequence ID" value="KJZ70033.1"/>
    <property type="molecule type" value="Genomic_DNA"/>
</dbReference>
<evidence type="ECO:0000313" key="2">
    <source>
        <dbReference type="EMBL" id="KJZ70033.1"/>
    </source>
</evidence>
<gene>
    <name evidence="2" type="ORF">HIM_10584</name>
</gene>
<sequence length="276" mass="29921">MDTILAMSNPDLSIPALSGAIMQEDAMDLSSKAREGTTSWSGGVRSKSCPILSPNSHSIPTAHRPGCRDDYSSLLSPTSELGSTHHQPQHTYCGPFGSPEPSFNDSSYLQGFLRDGQELAHEESEGVNLQGPSCAIYDDEHSMANDQGSPTASQCSAEDTCMDCIREKLNQILEDYPPPTSELSPEEFVDLCDESYPSFGNPHDEFPVVDLIDGIDTADGPMVIDLTGDSRSEVSANEEDQRENQFQVISDYVVVGGSRCPVYDCHGVDFIDLTSL</sequence>
<feature type="region of interest" description="Disordered" evidence="1">
    <location>
        <begin position="28"/>
        <end position="65"/>
    </location>
</feature>
<organism evidence="2 3">
    <name type="scientific">Hirsutella minnesotensis 3608</name>
    <dbReference type="NCBI Taxonomy" id="1043627"/>
    <lineage>
        <taxon>Eukaryota</taxon>
        <taxon>Fungi</taxon>
        <taxon>Dikarya</taxon>
        <taxon>Ascomycota</taxon>
        <taxon>Pezizomycotina</taxon>
        <taxon>Sordariomycetes</taxon>
        <taxon>Hypocreomycetidae</taxon>
        <taxon>Hypocreales</taxon>
        <taxon>Ophiocordycipitaceae</taxon>
        <taxon>Hirsutella</taxon>
    </lineage>
</organism>
<dbReference type="AlphaFoldDB" id="A0A0F7ZRQ7"/>
<proteinExistence type="predicted"/>